<dbReference type="Gene3D" id="1.25.40.10">
    <property type="entry name" value="Tetratricopeptide repeat domain"/>
    <property type="match status" value="4"/>
</dbReference>
<keyword evidence="5" id="KW-1185">Reference proteome</keyword>
<dbReference type="SMART" id="SM00028">
    <property type="entry name" value="TPR"/>
    <property type="match status" value="8"/>
</dbReference>
<evidence type="ECO:0000313" key="4">
    <source>
        <dbReference type="EMBL" id="MCD7110880.1"/>
    </source>
</evidence>
<feature type="chain" id="PRO_5040915251" evidence="3">
    <location>
        <begin position="29"/>
        <end position="612"/>
    </location>
</feature>
<dbReference type="Pfam" id="PF13414">
    <property type="entry name" value="TPR_11"/>
    <property type="match status" value="1"/>
</dbReference>
<name>A0A9X1NTH6_9HYPH</name>
<evidence type="ECO:0000313" key="5">
    <source>
        <dbReference type="Proteomes" id="UP001139089"/>
    </source>
</evidence>
<feature type="repeat" description="TPR" evidence="1">
    <location>
        <begin position="360"/>
        <end position="393"/>
    </location>
</feature>
<dbReference type="PROSITE" id="PS50005">
    <property type="entry name" value="TPR"/>
    <property type="match status" value="3"/>
</dbReference>
<feature type="signal peptide" evidence="3">
    <location>
        <begin position="1"/>
        <end position="28"/>
    </location>
</feature>
<accession>A0A9X1NTH6</accession>
<keyword evidence="1" id="KW-0802">TPR repeat</keyword>
<reference evidence="4" key="1">
    <citation type="submission" date="2021-12" db="EMBL/GenBank/DDBJ databases">
        <authorList>
            <person name="Li Y."/>
        </authorList>
    </citation>
    <scope>NUCLEOTIDE SEQUENCE</scope>
    <source>
        <strain evidence="4">DKSPLA3</strain>
    </source>
</reference>
<dbReference type="PROSITE" id="PS50293">
    <property type="entry name" value="TPR_REGION"/>
    <property type="match status" value="1"/>
</dbReference>
<comment type="caution">
    <text evidence="4">The sequence shown here is derived from an EMBL/GenBank/DDBJ whole genome shotgun (WGS) entry which is preliminary data.</text>
</comment>
<organism evidence="4 5">
    <name type="scientific">Rhizobium quercicola</name>
    <dbReference type="NCBI Taxonomy" id="2901226"/>
    <lineage>
        <taxon>Bacteria</taxon>
        <taxon>Pseudomonadati</taxon>
        <taxon>Pseudomonadota</taxon>
        <taxon>Alphaproteobacteria</taxon>
        <taxon>Hyphomicrobiales</taxon>
        <taxon>Rhizobiaceae</taxon>
        <taxon>Rhizobium/Agrobacterium group</taxon>
        <taxon>Rhizobium</taxon>
    </lineage>
</organism>
<dbReference type="PANTHER" id="PTHR12558">
    <property type="entry name" value="CELL DIVISION CYCLE 16,23,27"/>
    <property type="match status" value="1"/>
</dbReference>
<protein>
    <submittedName>
        <fullName evidence="4">Tetratricopeptide repeat protein</fullName>
    </submittedName>
</protein>
<dbReference type="AlphaFoldDB" id="A0A9X1NTH6"/>
<dbReference type="Pfam" id="PF13181">
    <property type="entry name" value="TPR_8"/>
    <property type="match status" value="2"/>
</dbReference>
<dbReference type="SUPFAM" id="SSF48452">
    <property type="entry name" value="TPR-like"/>
    <property type="match status" value="2"/>
</dbReference>
<evidence type="ECO:0000256" key="3">
    <source>
        <dbReference type="SAM" id="SignalP"/>
    </source>
</evidence>
<feature type="region of interest" description="Disordered" evidence="2">
    <location>
        <begin position="586"/>
        <end position="612"/>
    </location>
</feature>
<dbReference type="RefSeq" id="WP_231816018.1">
    <property type="nucleotide sequence ID" value="NZ_JAJOZR010000012.1"/>
</dbReference>
<dbReference type="InterPro" id="IPR011990">
    <property type="entry name" value="TPR-like_helical_dom_sf"/>
</dbReference>
<evidence type="ECO:0000256" key="2">
    <source>
        <dbReference type="SAM" id="MobiDB-lite"/>
    </source>
</evidence>
<dbReference type="Pfam" id="PF13432">
    <property type="entry name" value="TPR_16"/>
    <property type="match status" value="1"/>
</dbReference>
<dbReference type="Pfam" id="PF00515">
    <property type="entry name" value="TPR_1"/>
    <property type="match status" value="1"/>
</dbReference>
<proteinExistence type="predicted"/>
<sequence length="612" mass="67202">MRQKHTLRMLTSVAFLTLAGIVSGPASAQETPAPAAKAEAETAKPFDVNSVNSFSGSFLAARTADVDHDLDTATKLYRTALEFEPDNVEVKQRLMITSLMNGDFAEGVKIATQLKDDASVERITTVARGVDAIRKKEFRNAEKILKYSGPNDLDRMMNGLLLAWAKAGQGKPKDAIAMIQEMKGPEWFAIFKSYQQGAIALAAGDKQTARTKFNEAVTDRNGGGAAPDTFIRSVIALARLEATDGNKQKALDTISLGQSFVNNYAPLDALRKSIEDGKPQEQQVRNASQGAAAVLFSVGAALNREGAEDIVSLYLQTARALDPDSADILVMLGGIAETLKKPERAIALYGQVPQGSPMRRLSEMQLGLALAEVGKVDDAKKHLRELIDLDPKDIRSYVAYGSVLSDAKDYKEMAVTYDKAIEVLGPMPKRTDWSIYFQRGIAYERLKEWEKAEPSFKKALELNPDQPQVLNYLGYSWVDKNMNLDEGLNMIRRAVELKPDDGYIVDSLGWAYFRLGQFDEAVAELERAAELMAGDPTINDHLGDAYWRVGRKLEAVFQWNQTLELKPEAEEIPKIKAKIENGLPPLETKVPAAAEAEGKPKPPEVAVPGKKS</sequence>
<dbReference type="InterPro" id="IPR019734">
    <property type="entry name" value="TPR_rpt"/>
</dbReference>
<gene>
    <name evidence="4" type="ORF">LRX75_17750</name>
</gene>
<keyword evidence="3" id="KW-0732">Signal</keyword>
<feature type="repeat" description="TPR" evidence="1">
    <location>
        <begin position="433"/>
        <end position="466"/>
    </location>
</feature>
<dbReference type="PANTHER" id="PTHR12558:SF13">
    <property type="entry name" value="CELL DIVISION CYCLE PROTEIN 27 HOMOLOG"/>
    <property type="match status" value="1"/>
</dbReference>
<dbReference type="EMBL" id="JAJOZR010000012">
    <property type="protein sequence ID" value="MCD7110880.1"/>
    <property type="molecule type" value="Genomic_DNA"/>
</dbReference>
<evidence type="ECO:0000256" key="1">
    <source>
        <dbReference type="PROSITE-ProRule" id="PRU00339"/>
    </source>
</evidence>
<dbReference type="Proteomes" id="UP001139089">
    <property type="component" value="Unassembled WGS sequence"/>
</dbReference>
<feature type="repeat" description="TPR" evidence="1">
    <location>
        <begin position="502"/>
        <end position="535"/>
    </location>
</feature>